<dbReference type="Gene3D" id="2.40.37.20">
    <property type="entry name" value="D-serine dehydratase-like domain"/>
    <property type="match status" value="1"/>
</dbReference>
<evidence type="ECO:0000256" key="1">
    <source>
        <dbReference type="ARBA" id="ARBA00005323"/>
    </source>
</evidence>
<protein>
    <submittedName>
        <fullName evidence="4">Alanine racemase</fullName>
    </submittedName>
</protein>
<evidence type="ECO:0000259" key="3">
    <source>
        <dbReference type="SMART" id="SM01119"/>
    </source>
</evidence>
<dbReference type="Pfam" id="PF01168">
    <property type="entry name" value="Ala_racemase_N"/>
    <property type="match status" value="1"/>
</dbReference>
<keyword evidence="2" id="KW-0456">Lyase</keyword>
<dbReference type="InterPro" id="IPR029066">
    <property type="entry name" value="PLP-binding_barrel"/>
</dbReference>
<dbReference type="EMBL" id="JAEKJA010000001">
    <property type="protein sequence ID" value="MBJ3774173.1"/>
    <property type="molecule type" value="Genomic_DNA"/>
</dbReference>
<keyword evidence="5" id="KW-1185">Reference proteome</keyword>
<evidence type="ECO:0000256" key="2">
    <source>
        <dbReference type="ARBA" id="ARBA00023239"/>
    </source>
</evidence>
<dbReference type="Proteomes" id="UP000609531">
    <property type="component" value="Unassembled WGS sequence"/>
</dbReference>
<sequence length="358" mass="38597">MDLTSHDALARFDLMPPEEIASPAFVVWEDGVRHNLARSAAAAGGMSRLMPHLKTHRAPWIVRMFLEEGVEAFKAATVAEVEMAVAAGARHVLWAYPSASRAAIARFVAIARAHPDVRLEALVEDANVLAVWEEMLAPDDAVTLRVDLDVGMGRTGVALGSMALSLARRVAAAGRFAGWHAYDGHIAGELEVRRDEVMTNAERVAGLTDALAAEGIVADTVAGGSYTFDLWPEVAAYVSPGSFTYSSDQHDAELTHLGWVPAAFVLATVVSRRNGTFTLDAGAKAISPDKPLGERFRSDGRILLMSEEHTVVEGDAAIGTRRLLLPRHACTTAYLYDRAAVFTATGEWEVRRQLGSAR</sequence>
<dbReference type="GO" id="GO:0036088">
    <property type="term" value="P:D-serine catabolic process"/>
    <property type="evidence" value="ECO:0007669"/>
    <property type="project" value="TreeGrafter"/>
</dbReference>
<dbReference type="SUPFAM" id="SSF51419">
    <property type="entry name" value="PLP-binding barrel"/>
    <property type="match status" value="1"/>
</dbReference>
<dbReference type="GO" id="GO:0008721">
    <property type="term" value="F:D-serine ammonia-lyase activity"/>
    <property type="evidence" value="ECO:0007669"/>
    <property type="project" value="TreeGrafter"/>
</dbReference>
<dbReference type="Gene3D" id="3.20.20.10">
    <property type="entry name" value="Alanine racemase"/>
    <property type="match status" value="1"/>
</dbReference>
<name>A0A934IKV7_9HYPH</name>
<proteinExistence type="inferred from homology"/>
<gene>
    <name evidence="4" type="ORF">JCR33_00625</name>
</gene>
<evidence type="ECO:0000313" key="4">
    <source>
        <dbReference type="EMBL" id="MBJ3774173.1"/>
    </source>
</evidence>
<accession>A0A934IKV7</accession>
<dbReference type="SMART" id="SM01119">
    <property type="entry name" value="D-ser_dehydrat"/>
    <property type="match status" value="1"/>
</dbReference>
<organism evidence="4 5">
    <name type="scientific">Acuticoccus mangrovi</name>
    <dbReference type="NCBI Taxonomy" id="2796142"/>
    <lineage>
        <taxon>Bacteria</taxon>
        <taxon>Pseudomonadati</taxon>
        <taxon>Pseudomonadota</taxon>
        <taxon>Alphaproteobacteria</taxon>
        <taxon>Hyphomicrobiales</taxon>
        <taxon>Amorphaceae</taxon>
        <taxon>Acuticoccus</taxon>
    </lineage>
</organism>
<dbReference type="PANTHER" id="PTHR28004:SF2">
    <property type="entry name" value="D-SERINE DEHYDRATASE"/>
    <property type="match status" value="1"/>
</dbReference>
<dbReference type="InterPro" id="IPR042208">
    <property type="entry name" value="D-ser_dehydrat-like_sf"/>
</dbReference>
<reference evidence="4" key="1">
    <citation type="submission" date="2020-12" db="EMBL/GenBank/DDBJ databases">
        <title>Bacterial taxonomy.</title>
        <authorList>
            <person name="Pan X."/>
        </authorList>
    </citation>
    <scope>NUCLEOTIDE SEQUENCE</scope>
    <source>
        <strain evidence="4">B2012</strain>
    </source>
</reference>
<dbReference type="InterPro" id="IPR051466">
    <property type="entry name" value="D-amino_acid_metab_enzyme"/>
</dbReference>
<dbReference type="AlphaFoldDB" id="A0A934IKV7"/>
<dbReference type="PANTHER" id="PTHR28004">
    <property type="entry name" value="ZGC:162816-RELATED"/>
    <property type="match status" value="1"/>
</dbReference>
<dbReference type="InterPro" id="IPR001608">
    <property type="entry name" value="Ala_racemase_N"/>
</dbReference>
<dbReference type="Pfam" id="PF14031">
    <property type="entry name" value="D-ser_dehydrat"/>
    <property type="match status" value="1"/>
</dbReference>
<comment type="similarity">
    <text evidence="1">Belongs to the DSD1 family.</text>
</comment>
<dbReference type="RefSeq" id="WP_198880074.1">
    <property type="nucleotide sequence ID" value="NZ_JAEKJA010000001.1"/>
</dbReference>
<evidence type="ECO:0000313" key="5">
    <source>
        <dbReference type="Proteomes" id="UP000609531"/>
    </source>
</evidence>
<comment type="caution">
    <text evidence="4">The sequence shown here is derived from an EMBL/GenBank/DDBJ whole genome shotgun (WGS) entry which is preliminary data.</text>
</comment>
<feature type="domain" description="D-serine dehydratase-like" evidence="3">
    <location>
        <begin position="262"/>
        <end position="343"/>
    </location>
</feature>
<dbReference type="InterPro" id="IPR026956">
    <property type="entry name" value="D-ser_dehydrat-like_dom"/>
</dbReference>